<evidence type="ECO:0000256" key="8">
    <source>
        <dbReference type="ARBA" id="ARBA00023136"/>
    </source>
</evidence>
<organism evidence="11 12">
    <name type="scientific">Kockovaella imperatae</name>
    <dbReference type="NCBI Taxonomy" id="4999"/>
    <lineage>
        <taxon>Eukaryota</taxon>
        <taxon>Fungi</taxon>
        <taxon>Dikarya</taxon>
        <taxon>Basidiomycota</taxon>
        <taxon>Agaricomycotina</taxon>
        <taxon>Tremellomycetes</taxon>
        <taxon>Tremellales</taxon>
        <taxon>Cuniculitremaceae</taxon>
        <taxon>Kockovaella</taxon>
    </lineage>
</organism>
<sequence>METAVAGPSKLPKEHPLWLGGAAASMAVVITHPIDQTKIRTQVQRPQQNMIATVKNTVRSSGVLGLWTGLSGSLLRQATYSTMRFGAYNYLKDRDRKMGKKGGKLRLVANGALAGALAGLVGSPAELVMVRISSDGVKPPESRYNYKNALQGLYRIYKDEGPRTMFKGMGATVARSVVMNGSQLSCYDMIKQQLITRFNFTDTVPTHLLTSILGGTIAVTACAPIDVFKSRIQSAPAGVTAMSIITKSLRREGLRVLFRGWLPAWLRMSPTTMLTFTFFEQLKKVF</sequence>
<dbReference type="InParanoid" id="A0A1Y1U5W6"/>
<evidence type="ECO:0000256" key="1">
    <source>
        <dbReference type="ARBA" id="ARBA00004225"/>
    </source>
</evidence>
<dbReference type="InterPro" id="IPR023395">
    <property type="entry name" value="MCP_dom_sf"/>
</dbReference>
<feature type="repeat" description="Solcar" evidence="9">
    <location>
        <begin position="202"/>
        <end position="285"/>
    </location>
</feature>
<dbReference type="InterPro" id="IPR002067">
    <property type="entry name" value="MCP"/>
</dbReference>
<dbReference type="InterPro" id="IPR050391">
    <property type="entry name" value="Mito_Metabolite_Transporter"/>
</dbReference>
<dbReference type="EMBL" id="NBSH01000021">
    <property type="protein sequence ID" value="ORX33420.1"/>
    <property type="molecule type" value="Genomic_DNA"/>
</dbReference>
<dbReference type="STRING" id="4999.A0A1Y1U5W6"/>
<dbReference type="AlphaFoldDB" id="A0A1Y1U5W6"/>
<dbReference type="GO" id="GO:0031966">
    <property type="term" value="C:mitochondrial membrane"/>
    <property type="evidence" value="ECO:0007669"/>
    <property type="project" value="UniProtKB-SubCell"/>
</dbReference>
<dbReference type="GeneID" id="33559084"/>
<keyword evidence="3 10" id="KW-0813">Transport</keyword>
<feature type="repeat" description="Solcar" evidence="9">
    <location>
        <begin position="12"/>
        <end position="94"/>
    </location>
</feature>
<keyword evidence="7" id="KW-0496">Mitochondrion</keyword>
<evidence type="ECO:0000313" key="11">
    <source>
        <dbReference type="EMBL" id="ORX33420.1"/>
    </source>
</evidence>
<dbReference type="Gene3D" id="1.50.40.10">
    <property type="entry name" value="Mitochondrial carrier domain"/>
    <property type="match status" value="1"/>
</dbReference>
<comment type="caution">
    <text evidence="11">The sequence shown here is derived from an EMBL/GenBank/DDBJ whole genome shotgun (WGS) entry which is preliminary data.</text>
</comment>
<feature type="repeat" description="Solcar" evidence="9">
    <location>
        <begin position="102"/>
        <end position="193"/>
    </location>
</feature>
<evidence type="ECO:0000256" key="4">
    <source>
        <dbReference type="ARBA" id="ARBA00022692"/>
    </source>
</evidence>
<dbReference type="InterPro" id="IPR018108">
    <property type="entry name" value="MCP_transmembrane"/>
</dbReference>
<dbReference type="OrthoDB" id="448427at2759"/>
<dbReference type="SUPFAM" id="SSF103506">
    <property type="entry name" value="Mitochondrial carrier"/>
    <property type="match status" value="1"/>
</dbReference>
<keyword evidence="4 9" id="KW-0812">Transmembrane</keyword>
<dbReference type="GO" id="GO:0055085">
    <property type="term" value="P:transmembrane transport"/>
    <property type="evidence" value="ECO:0007669"/>
    <property type="project" value="InterPro"/>
</dbReference>
<keyword evidence="5" id="KW-0677">Repeat</keyword>
<evidence type="ECO:0000256" key="10">
    <source>
        <dbReference type="RuleBase" id="RU000488"/>
    </source>
</evidence>
<keyword evidence="12" id="KW-1185">Reference proteome</keyword>
<evidence type="ECO:0000256" key="6">
    <source>
        <dbReference type="ARBA" id="ARBA00022989"/>
    </source>
</evidence>
<keyword evidence="6" id="KW-1133">Transmembrane helix</keyword>
<evidence type="ECO:0000256" key="7">
    <source>
        <dbReference type="ARBA" id="ARBA00023128"/>
    </source>
</evidence>
<protein>
    <submittedName>
        <fullName evidence="11">Mitochondrial carrier domain-containing protein</fullName>
    </submittedName>
</protein>
<name>A0A1Y1U5W6_9TREE</name>
<keyword evidence="8 9" id="KW-0472">Membrane</keyword>
<comment type="similarity">
    <text evidence="2 10">Belongs to the mitochondrial carrier (TC 2.A.29) family.</text>
</comment>
<evidence type="ECO:0000256" key="5">
    <source>
        <dbReference type="ARBA" id="ARBA00022737"/>
    </source>
</evidence>
<dbReference type="Pfam" id="PF00153">
    <property type="entry name" value="Mito_carr"/>
    <property type="match status" value="3"/>
</dbReference>
<proteinExistence type="inferred from homology"/>
<evidence type="ECO:0000313" key="12">
    <source>
        <dbReference type="Proteomes" id="UP000193218"/>
    </source>
</evidence>
<evidence type="ECO:0000256" key="2">
    <source>
        <dbReference type="ARBA" id="ARBA00006375"/>
    </source>
</evidence>
<dbReference type="PANTHER" id="PTHR45618">
    <property type="entry name" value="MITOCHONDRIAL DICARBOXYLATE CARRIER-RELATED"/>
    <property type="match status" value="1"/>
</dbReference>
<dbReference type="PRINTS" id="PR00784">
    <property type="entry name" value="MTUNCOUPLING"/>
</dbReference>
<dbReference type="RefSeq" id="XP_021867755.1">
    <property type="nucleotide sequence ID" value="XM_022017275.1"/>
</dbReference>
<comment type="subcellular location">
    <subcellularLocation>
        <location evidence="1">Mitochondrion membrane</location>
        <topology evidence="1">Multi-pass membrane protein</topology>
    </subcellularLocation>
</comment>
<dbReference type="PROSITE" id="PS50920">
    <property type="entry name" value="SOLCAR"/>
    <property type="match status" value="3"/>
</dbReference>
<evidence type="ECO:0000256" key="3">
    <source>
        <dbReference type="ARBA" id="ARBA00022448"/>
    </source>
</evidence>
<evidence type="ECO:0000256" key="9">
    <source>
        <dbReference type="PROSITE-ProRule" id="PRU00282"/>
    </source>
</evidence>
<dbReference type="Proteomes" id="UP000193218">
    <property type="component" value="Unassembled WGS sequence"/>
</dbReference>
<reference evidence="11 12" key="1">
    <citation type="submission" date="2017-03" db="EMBL/GenBank/DDBJ databases">
        <title>Widespread Adenine N6-methylation of Active Genes in Fungi.</title>
        <authorList>
            <consortium name="DOE Joint Genome Institute"/>
            <person name="Mondo S.J."/>
            <person name="Dannebaum R.O."/>
            <person name="Kuo R.C."/>
            <person name="Louie K.B."/>
            <person name="Bewick A.J."/>
            <person name="Labutti K."/>
            <person name="Haridas S."/>
            <person name="Kuo A."/>
            <person name="Salamov A."/>
            <person name="Ahrendt S.R."/>
            <person name="Lau R."/>
            <person name="Bowen B.P."/>
            <person name="Lipzen A."/>
            <person name="Sullivan W."/>
            <person name="Andreopoulos W.B."/>
            <person name="Clum A."/>
            <person name="Lindquist E."/>
            <person name="Daum C."/>
            <person name="Northen T.R."/>
            <person name="Ramamoorthy G."/>
            <person name="Schmitz R.J."/>
            <person name="Gryganskyi A."/>
            <person name="Culley D."/>
            <person name="Magnuson J."/>
            <person name="James T.Y."/>
            <person name="O'Malley M.A."/>
            <person name="Stajich J.E."/>
            <person name="Spatafora J.W."/>
            <person name="Visel A."/>
            <person name="Grigoriev I.V."/>
        </authorList>
    </citation>
    <scope>NUCLEOTIDE SEQUENCE [LARGE SCALE GENOMIC DNA]</scope>
    <source>
        <strain evidence="11 12">NRRL Y-17943</strain>
    </source>
</reference>
<gene>
    <name evidence="11" type="ORF">BD324DRAFT_639721</name>
</gene>
<accession>A0A1Y1U5W6</accession>